<dbReference type="OrthoDB" id="8777776at2"/>
<dbReference type="AlphaFoldDB" id="A0A4Y9SL41"/>
<evidence type="ECO:0000313" key="1">
    <source>
        <dbReference type="EMBL" id="TFW27395.1"/>
    </source>
</evidence>
<gene>
    <name evidence="1" type="ORF">E4L96_03645</name>
</gene>
<reference evidence="1 2" key="1">
    <citation type="submission" date="2019-03" db="EMBL/GenBank/DDBJ databases">
        <title>Draft Genome Sequence of Massilia arenosa sp. nov., a Novel Massilia Species Isolated from a Sandy-loam Maize Soil.</title>
        <authorList>
            <person name="Raths R."/>
            <person name="Peta V."/>
            <person name="Bucking H."/>
        </authorList>
    </citation>
    <scope>NUCLEOTIDE SEQUENCE [LARGE SCALE GENOMIC DNA]</scope>
    <source>
        <strain evidence="1 2">MC02</strain>
    </source>
</reference>
<sequence length="109" mass="11485">GGCAAYASLHKPAVAEPAPVVQKARPAVGADGQPLATVDGVAIERVQFRLGVSSSTVEKLARETAQCTTQVGAALVSEPGPVEIYRIACDNGQVFMARCELRQCQRYAR</sequence>
<proteinExistence type="predicted"/>
<dbReference type="EMBL" id="SPVF01000054">
    <property type="protein sequence ID" value="TFW27395.1"/>
    <property type="molecule type" value="Genomic_DNA"/>
</dbReference>
<dbReference type="Proteomes" id="UP000298438">
    <property type="component" value="Unassembled WGS sequence"/>
</dbReference>
<comment type="caution">
    <text evidence="1">The sequence shown here is derived from an EMBL/GenBank/DDBJ whole genome shotgun (WGS) entry which is preliminary data.</text>
</comment>
<name>A0A4Y9SL41_9BURK</name>
<keyword evidence="2" id="KW-1185">Reference proteome</keyword>
<dbReference type="RefSeq" id="WP_135205873.1">
    <property type="nucleotide sequence ID" value="NZ_SPVF01000054.1"/>
</dbReference>
<protein>
    <submittedName>
        <fullName evidence="1">Uncharacterized protein</fullName>
    </submittedName>
</protein>
<organism evidence="1 2">
    <name type="scientific">Zemynaea arenosa</name>
    <dbReference type="NCBI Taxonomy" id="2561931"/>
    <lineage>
        <taxon>Bacteria</taxon>
        <taxon>Pseudomonadati</taxon>
        <taxon>Pseudomonadota</taxon>
        <taxon>Betaproteobacteria</taxon>
        <taxon>Burkholderiales</taxon>
        <taxon>Oxalobacteraceae</taxon>
        <taxon>Telluria group</taxon>
        <taxon>Zemynaea</taxon>
    </lineage>
</organism>
<feature type="non-terminal residue" evidence="1">
    <location>
        <position position="1"/>
    </location>
</feature>
<accession>A0A4Y9SL41</accession>
<evidence type="ECO:0000313" key="2">
    <source>
        <dbReference type="Proteomes" id="UP000298438"/>
    </source>
</evidence>